<protein>
    <submittedName>
        <fullName evidence="1">Uncharacterized protein</fullName>
    </submittedName>
</protein>
<accession>A0ABV0UUW6</accession>
<proteinExistence type="predicted"/>
<dbReference type="Proteomes" id="UP001482620">
    <property type="component" value="Unassembled WGS sequence"/>
</dbReference>
<sequence>MYTHPQTPARSLSAHILMETSGWGPEHIIIFITRLPQLRWQLQQTQCAGSPSARRPGDEPQLSRHPLIWSDFYPPAGFVCASLCGNVCINLDAPTCLWLCVDTETDGAFILQSQSMVKLHRFQQ</sequence>
<gene>
    <name evidence="1" type="ORF">ILYODFUR_016851</name>
</gene>
<evidence type="ECO:0000313" key="2">
    <source>
        <dbReference type="Proteomes" id="UP001482620"/>
    </source>
</evidence>
<comment type="caution">
    <text evidence="1">The sequence shown here is derived from an EMBL/GenBank/DDBJ whole genome shotgun (WGS) entry which is preliminary data.</text>
</comment>
<evidence type="ECO:0000313" key="1">
    <source>
        <dbReference type="EMBL" id="MEQ2248195.1"/>
    </source>
</evidence>
<dbReference type="EMBL" id="JAHRIQ010082651">
    <property type="protein sequence ID" value="MEQ2248195.1"/>
    <property type="molecule type" value="Genomic_DNA"/>
</dbReference>
<name>A0ABV0UUW6_9TELE</name>
<organism evidence="1 2">
    <name type="scientific">Ilyodon furcidens</name>
    <name type="common">goldbreast splitfin</name>
    <dbReference type="NCBI Taxonomy" id="33524"/>
    <lineage>
        <taxon>Eukaryota</taxon>
        <taxon>Metazoa</taxon>
        <taxon>Chordata</taxon>
        <taxon>Craniata</taxon>
        <taxon>Vertebrata</taxon>
        <taxon>Euteleostomi</taxon>
        <taxon>Actinopterygii</taxon>
        <taxon>Neopterygii</taxon>
        <taxon>Teleostei</taxon>
        <taxon>Neoteleostei</taxon>
        <taxon>Acanthomorphata</taxon>
        <taxon>Ovalentaria</taxon>
        <taxon>Atherinomorphae</taxon>
        <taxon>Cyprinodontiformes</taxon>
        <taxon>Goodeidae</taxon>
        <taxon>Ilyodon</taxon>
    </lineage>
</organism>
<reference evidence="1 2" key="1">
    <citation type="submission" date="2021-06" db="EMBL/GenBank/DDBJ databases">
        <authorList>
            <person name="Palmer J.M."/>
        </authorList>
    </citation>
    <scope>NUCLEOTIDE SEQUENCE [LARGE SCALE GENOMIC DNA]</scope>
    <source>
        <strain evidence="2">if_2019</strain>
        <tissue evidence="1">Muscle</tissue>
    </source>
</reference>
<keyword evidence="2" id="KW-1185">Reference proteome</keyword>